<accession>A0AAJ2VY79</accession>
<evidence type="ECO:0000256" key="1">
    <source>
        <dbReference type="SAM" id="Phobius"/>
    </source>
</evidence>
<dbReference type="Proteomes" id="UP001282336">
    <property type="component" value="Unassembled WGS sequence"/>
</dbReference>
<organism evidence="2 3">
    <name type="scientific">Scandinavium lactucae</name>
    <dbReference type="NCBI Taxonomy" id="3095028"/>
    <lineage>
        <taxon>Bacteria</taxon>
        <taxon>Pseudomonadati</taxon>
        <taxon>Pseudomonadota</taxon>
        <taxon>Gammaproteobacteria</taxon>
        <taxon>Enterobacterales</taxon>
        <taxon>Enterobacteriaceae</taxon>
        <taxon>Scandinavium</taxon>
    </lineage>
</organism>
<gene>
    <name evidence="2" type="ORF">SIL20_13605</name>
</gene>
<keyword evidence="1" id="KW-0472">Membrane</keyword>
<dbReference type="AlphaFoldDB" id="A0AAJ2VY79"/>
<keyword evidence="1" id="KW-0812">Transmembrane</keyword>
<dbReference type="RefSeq" id="WP_319629064.1">
    <property type="nucleotide sequence ID" value="NZ_JAWXRB010000037.1"/>
</dbReference>
<sequence length="111" mass="12752">MKEEGDDENRAVNSDFVLVLLYTVEYPSASKVTTSVKFLFLAILLIKYSAQSLFDGAALFLLQSDHFRLHINKIIFKFLFGVICRAGRCCWCFVLLMALFFYAHFMTIYAA</sequence>
<feature type="transmembrane region" description="Helical" evidence="1">
    <location>
        <begin position="74"/>
        <end position="103"/>
    </location>
</feature>
<keyword evidence="1" id="KW-1133">Transmembrane helix</keyword>
<proteinExistence type="predicted"/>
<protein>
    <submittedName>
        <fullName evidence="2">Uncharacterized protein</fullName>
    </submittedName>
</protein>
<evidence type="ECO:0000313" key="3">
    <source>
        <dbReference type="Proteomes" id="UP001282336"/>
    </source>
</evidence>
<dbReference type="EMBL" id="JAWXRC010000027">
    <property type="protein sequence ID" value="MDX6032543.1"/>
    <property type="molecule type" value="Genomic_DNA"/>
</dbReference>
<comment type="caution">
    <text evidence="2">The sequence shown here is derived from an EMBL/GenBank/DDBJ whole genome shotgun (WGS) entry which is preliminary data.</text>
</comment>
<evidence type="ECO:0000313" key="2">
    <source>
        <dbReference type="EMBL" id="MDX6032543.1"/>
    </source>
</evidence>
<name>A0AAJ2VY79_9ENTR</name>
<reference evidence="2" key="1">
    <citation type="submission" date="2023-11" db="EMBL/GenBank/DDBJ databases">
        <title>Scandinavium wanjuensis sp. nov., isolated from lettuce South Korea.</title>
        <authorList>
            <person name="Park J."/>
            <person name="Park S."/>
            <person name="Oh K.K."/>
            <person name="Cho G.S."/>
            <person name="Franz C.M.A.P."/>
        </authorList>
    </citation>
    <scope>NUCLEOTIDE SEQUENCE</scope>
    <source>
        <strain evidence="2">V105_12</strain>
    </source>
</reference>